<accession>A0A135WF23</accession>
<feature type="signal peptide" evidence="4">
    <location>
        <begin position="1"/>
        <end position="17"/>
    </location>
</feature>
<dbReference type="PANTHER" id="PTHR35089:SF1">
    <property type="entry name" value="CHAPERONE PROTEIN SKP"/>
    <property type="match status" value="1"/>
</dbReference>
<evidence type="ECO:0000313" key="6">
    <source>
        <dbReference type="Proteomes" id="UP000070513"/>
    </source>
</evidence>
<gene>
    <name evidence="5" type="ORF">AU378_14035</name>
</gene>
<comment type="caution">
    <text evidence="5">The sequence shown here is derived from an EMBL/GenBank/DDBJ whole genome shotgun (WGS) entry which is preliminary data.</text>
</comment>
<dbReference type="SMART" id="SM00935">
    <property type="entry name" value="OmpH"/>
    <property type="match status" value="1"/>
</dbReference>
<dbReference type="GO" id="GO:0051082">
    <property type="term" value="F:unfolded protein binding"/>
    <property type="evidence" value="ECO:0007669"/>
    <property type="project" value="InterPro"/>
</dbReference>
<dbReference type="InterPro" id="IPR005632">
    <property type="entry name" value="Chaperone_Skp"/>
</dbReference>
<evidence type="ECO:0000256" key="3">
    <source>
        <dbReference type="SAM" id="Coils"/>
    </source>
</evidence>
<dbReference type="Proteomes" id="UP000070513">
    <property type="component" value="Unassembled WGS sequence"/>
</dbReference>
<protein>
    <recommendedName>
        <fullName evidence="7">Outer membrane chaperone Skp</fullName>
    </recommendedName>
</protein>
<sequence>MKIIVLFFIFFANILNAQNIAFANRAEILKSVPKYEESLKSIEDQNKKYSEEIKSLQTKLKENLDQITKGYSTEGISDINQLKSILKDSDSLKFNLILQEKEFVEKKQEAYNNLLQSDYDRNIVPILDKIDGIINNFSIRKKYIAIYDFSKTSGDLIYLDKSKDVTKEIIAEVKTNFK</sequence>
<dbReference type="InterPro" id="IPR024930">
    <property type="entry name" value="Skp_dom_sf"/>
</dbReference>
<comment type="similarity">
    <text evidence="1">Belongs to the Skp family.</text>
</comment>
<evidence type="ECO:0000256" key="2">
    <source>
        <dbReference type="ARBA" id="ARBA00022729"/>
    </source>
</evidence>
<reference evidence="6" key="1">
    <citation type="submission" date="2015-12" db="EMBL/GenBank/DDBJ databases">
        <title>Genome sequence of a biocontrol rhizobacterium Chryseobacterium kwangjuense strain KJ1R5 isolated from pepper (Capsicum annuum L.).</title>
        <authorList>
            <person name="Jeong J.-J."/>
            <person name="Park H."/>
            <person name="Mannaa M."/>
            <person name="Sang M.K."/>
            <person name="Choi I.-G."/>
            <person name="Kim K.D."/>
        </authorList>
    </citation>
    <scope>NUCLEOTIDE SEQUENCE [LARGE SCALE GENOMIC DNA]</scope>
    <source>
        <strain evidence="6">KJ1R5</strain>
    </source>
</reference>
<dbReference type="GO" id="GO:0005829">
    <property type="term" value="C:cytosol"/>
    <property type="evidence" value="ECO:0007669"/>
    <property type="project" value="TreeGrafter"/>
</dbReference>
<feature type="coiled-coil region" evidence="3">
    <location>
        <begin position="32"/>
        <end position="66"/>
    </location>
</feature>
<evidence type="ECO:0000313" key="5">
    <source>
        <dbReference type="EMBL" id="KXH83508.1"/>
    </source>
</evidence>
<evidence type="ECO:0008006" key="7">
    <source>
        <dbReference type="Google" id="ProtNLM"/>
    </source>
</evidence>
<dbReference type="PANTHER" id="PTHR35089">
    <property type="entry name" value="CHAPERONE PROTEIN SKP"/>
    <property type="match status" value="1"/>
</dbReference>
<evidence type="ECO:0000256" key="4">
    <source>
        <dbReference type="SAM" id="SignalP"/>
    </source>
</evidence>
<proteinExistence type="inferred from homology"/>
<dbReference type="GO" id="GO:0050821">
    <property type="term" value="P:protein stabilization"/>
    <property type="evidence" value="ECO:0007669"/>
    <property type="project" value="TreeGrafter"/>
</dbReference>
<evidence type="ECO:0000256" key="1">
    <source>
        <dbReference type="ARBA" id="ARBA00009091"/>
    </source>
</evidence>
<keyword evidence="2 4" id="KW-0732">Signal</keyword>
<dbReference type="EMBL" id="LPUR01000011">
    <property type="protein sequence ID" value="KXH83508.1"/>
    <property type="molecule type" value="Genomic_DNA"/>
</dbReference>
<name>A0A135WF23_9FLAO</name>
<keyword evidence="3" id="KW-0175">Coiled coil</keyword>
<reference evidence="5 6" key="2">
    <citation type="journal article" date="2016" name="Genome Announc.">
        <title>Draft Genome Sequence of a Biocontrol Rhizobacterium, Chryseobacterium kwangjuense Strain KJ1R5, Isolated from Pepper (Capsicum annuum).</title>
        <authorList>
            <person name="Jeong J.J."/>
            <person name="Park H."/>
            <person name="Park B.H."/>
            <person name="Mannaa M."/>
            <person name="Sang M.K."/>
            <person name="Choi I.G."/>
            <person name="Kim K.D."/>
        </authorList>
    </citation>
    <scope>NUCLEOTIDE SEQUENCE [LARGE SCALE GENOMIC DNA]</scope>
    <source>
        <strain evidence="5 6">KJ1R5</strain>
    </source>
</reference>
<dbReference type="Pfam" id="PF03938">
    <property type="entry name" value="OmpH"/>
    <property type="match status" value="1"/>
</dbReference>
<organism evidence="5 6">
    <name type="scientific">Chryseobacterium kwangjuense</name>
    <dbReference type="NCBI Taxonomy" id="267125"/>
    <lineage>
        <taxon>Bacteria</taxon>
        <taxon>Pseudomonadati</taxon>
        <taxon>Bacteroidota</taxon>
        <taxon>Flavobacteriia</taxon>
        <taxon>Flavobacteriales</taxon>
        <taxon>Weeksellaceae</taxon>
        <taxon>Chryseobacterium group</taxon>
        <taxon>Chryseobacterium</taxon>
    </lineage>
</organism>
<dbReference type="RefSeq" id="WP_062651963.1">
    <property type="nucleotide sequence ID" value="NZ_LPUR01000011.1"/>
</dbReference>
<dbReference type="AlphaFoldDB" id="A0A135WF23"/>
<feature type="chain" id="PRO_5007467923" description="Outer membrane chaperone Skp" evidence="4">
    <location>
        <begin position="18"/>
        <end position="178"/>
    </location>
</feature>
<dbReference type="SUPFAM" id="SSF111384">
    <property type="entry name" value="OmpH-like"/>
    <property type="match status" value="1"/>
</dbReference>
<dbReference type="Gene3D" id="3.30.910.20">
    <property type="entry name" value="Skp domain"/>
    <property type="match status" value="1"/>
</dbReference>